<evidence type="ECO:0000256" key="7">
    <source>
        <dbReference type="ARBA" id="ARBA00022692"/>
    </source>
</evidence>
<protein>
    <recommendedName>
        <fullName evidence="16 17">Na(+)-translocating NADH-quinone reductase subunit C</fullName>
        <shortName evidence="16 17">Na(+)-NQR subunit C</shortName>
        <shortName evidence="16 17">Na(+)-translocating NQR subunit C</shortName>
        <ecNumber evidence="16 17">7.2.1.1</ecNumber>
    </recommendedName>
    <alternativeName>
        <fullName evidence="16 17">NQR complex subunit C</fullName>
    </alternativeName>
    <alternativeName>
        <fullName evidence="16 17">NQR-1 subunit C</fullName>
    </alternativeName>
</protein>
<dbReference type="AlphaFoldDB" id="A0AAQ0J5X9"/>
<keyword evidence="4 16" id="KW-0597">Phosphoprotein</keyword>
<keyword evidence="21" id="KW-1185">Reference proteome</keyword>
<dbReference type="GO" id="GO:0005886">
    <property type="term" value="C:plasma membrane"/>
    <property type="evidence" value="ECO:0007669"/>
    <property type="project" value="UniProtKB-SubCell"/>
</dbReference>
<keyword evidence="11 16" id="KW-0915">Sodium</keyword>
<evidence type="ECO:0000256" key="10">
    <source>
        <dbReference type="ARBA" id="ARBA00023027"/>
    </source>
</evidence>
<comment type="subunit">
    <text evidence="16 17">Composed of six subunits; NqrA, NqrB, NqrC, NqrD, NqrE and NqrF.</text>
</comment>
<evidence type="ECO:0000313" key="21">
    <source>
        <dbReference type="Proteomes" id="UP000512184"/>
    </source>
</evidence>
<evidence type="ECO:0000313" key="22">
    <source>
        <dbReference type="Proteomes" id="UP000825134"/>
    </source>
</evidence>
<dbReference type="InterPro" id="IPR007329">
    <property type="entry name" value="FMN-bd"/>
</dbReference>
<feature type="domain" description="FMN-binding" evidence="18">
    <location>
        <begin position="184"/>
        <end position="297"/>
    </location>
</feature>
<evidence type="ECO:0000256" key="13">
    <source>
        <dbReference type="ARBA" id="ARBA00023075"/>
    </source>
</evidence>
<dbReference type="Proteomes" id="UP000825134">
    <property type="component" value="Chromosome"/>
</dbReference>
<evidence type="ECO:0000256" key="17">
    <source>
        <dbReference type="PIRNR" id="PIRNR009437"/>
    </source>
</evidence>
<evidence type="ECO:0000313" key="19">
    <source>
        <dbReference type="EMBL" id="QHP83470.1"/>
    </source>
</evidence>
<evidence type="ECO:0000256" key="2">
    <source>
        <dbReference type="ARBA" id="ARBA00022475"/>
    </source>
</evidence>
<evidence type="ECO:0000256" key="11">
    <source>
        <dbReference type="ARBA" id="ARBA00023053"/>
    </source>
</evidence>
<dbReference type="GO" id="GO:0016655">
    <property type="term" value="F:oxidoreductase activity, acting on NAD(P)H, quinone or similar compound as acceptor"/>
    <property type="evidence" value="ECO:0007669"/>
    <property type="project" value="UniProtKB-UniRule"/>
</dbReference>
<keyword evidence="14 16" id="KW-0472">Membrane</keyword>
<comment type="subcellular location">
    <subcellularLocation>
        <location evidence="16">Cell membrane</location>
        <topology evidence="16">Single-pass membrane protein</topology>
    </subcellularLocation>
</comment>
<comment type="function">
    <text evidence="16">NQR complex catalyzes the reduction of ubiquinone-1 to ubiquinol by two successive reactions, coupled with the transport of Na(+) ions from the cytoplasm to the periplasm. NqrA to NqrE are probably involved in the second step, the conversion of ubisemiquinone to ubiquinol.</text>
</comment>
<evidence type="ECO:0000256" key="1">
    <source>
        <dbReference type="ARBA" id="ARBA00022448"/>
    </source>
</evidence>
<evidence type="ECO:0000313" key="20">
    <source>
        <dbReference type="EMBL" id="QYC74261.1"/>
    </source>
</evidence>
<keyword evidence="7 16" id="KW-0812">Transmembrane</keyword>
<comment type="catalytic activity">
    <reaction evidence="16 17">
        <text>a ubiquinone + n Na(+)(in) + NADH + H(+) = a ubiquinol + n Na(+)(out) + NAD(+)</text>
        <dbReference type="Rhea" id="RHEA:47748"/>
        <dbReference type="Rhea" id="RHEA-COMP:9565"/>
        <dbReference type="Rhea" id="RHEA-COMP:9566"/>
        <dbReference type="ChEBI" id="CHEBI:15378"/>
        <dbReference type="ChEBI" id="CHEBI:16389"/>
        <dbReference type="ChEBI" id="CHEBI:17976"/>
        <dbReference type="ChEBI" id="CHEBI:29101"/>
        <dbReference type="ChEBI" id="CHEBI:57540"/>
        <dbReference type="ChEBI" id="CHEBI:57945"/>
        <dbReference type="EC" id="7.2.1.1"/>
    </reaction>
</comment>
<evidence type="ECO:0000256" key="5">
    <source>
        <dbReference type="ARBA" id="ARBA00022630"/>
    </source>
</evidence>
<gene>
    <name evidence="16 19" type="primary">nqrC</name>
    <name evidence="19" type="ORF">Chls_595</name>
    <name evidence="20" type="ORF">INQ84_04100</name>
</gene>
<dbReference type="HAMAP" id="MF_00427">
    <property type="entry name" value="NqrC"/>
    <property type="match status" value="1"/>
</dbReference>
<evidence type="ECO:0000259" key="18">
    <source>
        <dbReference type="SMART" id="SM00900"/>
    </source>
</evidence>
<keyword evidence="10 16" id="KW-0520">NAD</keyword>
<dbReference type="GO" id="GO:0010181">
    <property type="term" value="F:FMN binding"/>
    <property type="evidence" value="ECO:0007669"/>
    <property type="project" value="UniProtKB-UniRule"/>
</dbReference>
<dbReference type="EC" id="7.2.1.1" evidence="16 17"/>
<evidence type="ECO:0000256" key="3">
    <source>
        <dbReference type="ARBA" id="ARBA00022519"/>
    </source>
</evidence>
<accession>A0AAQ0J5X9</accession>
<keyword evidence="6 16" id="KW-0288">FMN</keyword>
<dbReference type="GO" id="GO:0006814">
    <property type="term" value="P:sodium ion transport"/>
    <property type="evidence" value="ECO:0007669"/>
    <property type="project" value="UniProtKB-UniRule"/>
</dbReference>
<dbReference type="InterPro" id="IPR010204">
    <property type="entry name" value="NqrC"/>
</dbReference>
<keyword evidence="12 16" id="KW-0406">Ion transport</keyword>
<dbReference type="SMART" id="SM00900">
    <property type="entry name" value="FMN_bind"/>
    <property type="match status" value="1"/>
</dbReference>
<evidence type="ECO:0000256" key="8">
    <source>
        <dbReference type="ARBA" id="ARBA00022967"/>
    </source>
</evidence>
<dbReference type="Proteomes" id="UP000512184">
    <property type="component" value="Chromosome"/>
</dbReference>
<dbReference type="RefSeq" id="WP_080122173.1">
    <property type="nucleotide sequence ID" value="NZ_CP035278.1"/>
</dbReference>
<comment type="similarity">
    <text evidence="16 17">Belongs to the NqrC family.</text>
</comment>
<keyword evidence="15 16" id="KW-0739">Sodium transport</keyword>
<sequence length="317" mass="34499">MASKPSHYLNQPWYIILFIFVLSLIAGTLLSTAAYFLTPIQKQAAEFDRNQQMLMAAQVISYDNRFQIHDEGDWKPALYNTKNQLLESSSTPPRVTAATLSSYFQNFVRVLLTDSQGHLSSFEDHNLSLTEFLSQPTPSIRNHSLYVVYAILTNEESSKNLSASQVAANPTAIESIVIPIEGFGLWGPIYGFLALEKDGNTVLGTSWYQHGETPGLGANIANPQWQKNFKGKKVFLAMSSGETDFTKTTLGLEVIKGSVAAALGDSPKAASAVDGISGATLTCNGVTEAFANSLAPYRPLLTFFADLNSSGESHDNQ</sequence>
<evidence type="ECO:0000256" key="6">
    <source>
        <dbReference type="ARBA" id="ARBA00022643"/>
    </source>
</evidence>
<evidence type="ECO:0000256" key="15">
    <source>
        <dbReference type="ARBA" id="ARBA00023201"/>
    </source>
</evidence>
<keyword evidence="13 16" id="KW-0830">Ubiquinone</keyword>
<keyword evidence="8 16" id="KW-1278">Translocase</keyword>
<comment type="cofactor">
    <cofactor evidence="16 17">
        <name>FMN</name>
        <dbReference type="ChEBI" id="CHEBI:58210"/>
    </cofactor>
</comment>
<keyword evidence="2 16" id="KW-1003">Cell membrane</keyword>
<dbReference type="EMBL" id="CP035278">
    <property type="protein sequence ID" value="QHP83470.1"/>
    <property type="molecule type" value="Genomic_DNA"/>
</dbReference>
<evidence type="ECO:0000256" key="12">
    <source>
        <dbReference type="ARBA" id="ARBA00023065"/>
    </source>
</evidence>
<reference evidence="19 21" key="1">
    <citation type="submission" date="2019-01" db="EMBL/GenBank/DDBJ databases">
        <title>Whole genome sequencing and annotation enables comparative genome analysis that reveals unique features of the Chlamydia suis R19 Genome.</title>
        <authorList>
            <person name="Dimond Z.E."/>
        </authorList>
    </citation>
    <scope>NUCLEOTIDE SEQUENCE [LARGE SCALE GENOMIC DNA]</scope>
    <source>
        <strain evidence="19 21">R19</strain>
    </source>
</reference>
<dbReference type="NCBIfam" id="TIGR01938">
    <property type="entry name" value="nqrC"/>
    <property type="match status" value="1"/>
</dbReference>
<organism evidence="20 22">
    <name type="scientific">Chlamydia suis</name>
    <dbReference type="NCBI Taxonomy" id="83559"/>
    <lineage>
        <taxon>Bacteria</taxon>
        <taxon>Pseudomonadati</taxon>
        <taxon>Chlamydiota</taxon>
        <taxon>Chlamydiia</taxon>
        <taxon>Chlamydiales</taxon>
        <taxon>Chlamydiaceae</taxon>
        <taxon>Chlamydia/Chlamydophila group</taxon>
        <taxon>Chlamydia</taxon>
    </lineage>
</organism>
<dbReference type="Pfam" id="PF04205">
    <property type="entry name" value="FMN_bind"/>
    <property type="match status" value="1"/>
</dbReference>
<keyword evidence="5 16" id="KW-0285">Flavoprotein</keyword>
<keyword evidence="3" id="KW-0997">Cell inner membrane</keyword>
<dbReference type="EMBL" id="CP063185">
    <property type="protein sequence ID" value="QYC74261.1"/>
    <property type="molecule type" value="Genomic_DNA"/>
</dbReference>
<evidence type="ECO:0000256" key="9">
    <source>
        <dbReference type="ARBA" id="ARBA00022989"/>
    </source>
</evidence>
<reference evidence="20" key="2">
    <citation type="journal article" date="2021" name="Front. Microbiol.">
        <title>Generation of Tetracycline and Rifamycin Resistant Chlamydia Suis Recombinants.</title>
        <authorList>
            <person name="Marti H."/>
            <person name="Bommana S."/>
            <person name="Read T.D."/>
            <person name="Pesch T."/>
            <person name="Prahauser B."/>
            <person name="Dean D."/>
            <person name="Borel N."/>
        </authorList>
    </citation>
    <scope>NUCLEOTIDE SEQUENCE</scope>
    <source>
        <strain evidence="20">208.1</strain>
    </source>
</reference>
<feature type="transmembrane region" description="Helical" evidence="16">
    <location>
        <begin position="12"/>
        <end position="37"/>
    </location>
</feature>
<feature type="modified residue" description="FMN phosphoryl threonine" evidence="16">
    <location>
        <position position="280"/>
    </location>
</feature>
<keyword evidence="9 16" id="KW-1133">Transmembrane helix</keyword>
<dbReference type="PANTHER" id="PTHR37838:SF1">
    <property type="entry name" value="NA(+)-TRANSLOCATING NADH-QUINONE REDUCTASE SUBUNIT C"/>
    <property type="match status" value="1"/>
</dbReference>
<name>A0AAQ0J5X9_9CHLA</name>
<evidence type="ECO:0000256" key="4">
    <source>
        <dbReference type="ARBA" id="ARBA00022553"/>
    </source>
</evidence>
<dbReference type="PIRSF" id="PIRSF009437">
    <property type="entry name" value="NQR-1_subunit_C"/>
    <property type="match status" value="1"/>
</dbReference>
<proteinExistence type="inferred from homology"/>
<dbReference type="PANTHER" id="PTHR37838">
    <property type="entry name" value="NA(+)-TRANSLOCATING NADH-QUINONE REDUCTASE SUBUNIT C"/>
    <property type="match status" value="1"/>
</dbReference>
<evidence type="ECO:0000256" key="16">
    <source>
        <dbReference type="HAMAP-Rule" id="MF_00427"/>
    </source>
</evidence>
<evidence type="ECO:0000256" key="14">
    <source>
        <dbReference type="ARBA" id="ARBA00023136"/>
    </source>
</evidence>
<keyword evidence="1 16" id="KW-0813">Transport</keyword>
<comment type="caution">
    <text evidence="16">Lacks conserved residue(s) required for the propagation of feature annotation.</text>
</comment>
<dbReference type="NCBIfam" id="NF003752">
    <property type="entry name" value="PRK05346.2-3"/>
    <property type="match status" value="1"/>
</dbReference>